<dbReference type="OrthoDB" id="8564048at2"/>
<sequence length="144" mass="16268">MQRSSAASGKGQGFHFFGGWRRRHGAHVRVNGKPVYVEWSAAAQAALDRRELPLTVELELYFSCLVKKFVHFHESAPAGDSITVTEQLRLVFRPVTSSACSMDLADRLGRQPEVDLAGPIVSKLAPRRVWIDHRRGSWHGEYWL</sequence>
<organism evidence="1 2">
    <name type="scientific">Rubrivivax albus</name>
    <dbReference type="NCBI Taxonomy" id="2499835"/>
    <lineage>
        <taxon>Bacteria</taxon>
        <taxon>Pseudomonadati</taxon>
        <taxon>Pseudomonadota</taxon>
        <taxon>Betaproteobacteria</taxon>
        <taxon>Burkholderiales</taxon>
        <taxon>Sphaerotilaceae</taxon>
        <taxon>Rubrivivax</taxon>
    </lineage>
</organism>
<protein>
    <submittedName>
        <fullName evidence="1">Uncharacterized protein</fullName>
    </submittedName>
</protein>
<evidence type="ECO:0000313" key="2">
    <source>
        <dbReference type="Proteomes" id="UP000288178"/>
    </source>
</evidence>
<accession>A0A437JRX3</accession>
<dbReference type="RefSeq" id="WP_128199808.1">
    <property type="nucleotide sequence ID" value="NZ_SACT01000007.1"/>
</dbReference>
<dbReference type="AlphaFoldDB" id="A0A437JRX3"/>
<reference evidence="1 2" key="1">
    <citation type="submission" date="2019-01" db="EMBL/GenBank/DDBJ databases">
        <authorList>
            <person name="Chen W.-M."/>
        </authorList>
    </citation>
    <scope>NUCLEOTIDE SEQUENCE [LARGE SCALE GENOMIC DNA]</scope>
    <source>
        <strain evidence="1 2">ICH-3</strain>
    </source>
</reference>
<gene>
    <name evidence="1" type="ORF">ENE75_18485</name>
</gene>
<evidence type="ECO:0000313" key="1">
    <source>
        <dbReference type="EMBL" id="RVT49636.1"/>
    </source>
</evidence>
<comment type="caution">
    <text evidence="1">The sequence shown here is derived from an EMBL/GenBank/DDBJ whole genome shotgun (WGS) entry which is preliminary data.</text>
</comment>
<proteinExistence type="predicted"/>
<dbReference type="EMBL" id="SACT01000007">
    <property type="protein sequence ID" value="RVT49636.1"/>
    <property type="molecule type" value="Genomic_DNA"/>
</dbReference>
<name>A0A437JRX3_9BURK</name>
<dbReference type="Proteomes" id="UP000288178">
    <property type="component" value="Unassembled WGS sequence"/>
</dbReference>
<keyword evidence="2" id="KW-1185">Reference proteome</keyword>